<organism evidence="3 4">
    <name type="scientific">Spongiibacter nanhainus</name>
    <dbReference type="NCBI Taxonomy" id="2794344"/>
    <lineage>
        <taxon>Bacteria</taxon>
        <taxon>Pseudomonadati</taxon>
        <taxon>Pseudomonadota</taxon>
        <taxon>Gammaproteobacteria</taxon>
        <taxon>Cellvibrionales</taxon>
        <taxon>Spongiibacteraceae</taxon>
        <taxon>Spongiibacter</taxon>
    </lineage>
</organism>
<dbReference type="RefSeq" id="WP_198571169.1">
    <property type="nucleotide sequence ID" value="NZ_CP066167.1"/>
</dbReference>
<feature type="region of interest" description="Disordered" evidence="1">
    <location>
        <begin position="1"/>
        <end position="66"/>
    </location>
</feature>
<evidence type="ECO:0000259" key="2">
    <source>
        <dbReference type="Pfam" id="PF12307"/>
    </source>
</evidence>
<feature type="compositionally biased region" description="Low complexity" evidence="1">
    <location>
        <begin position="48"/>
        <end position="63"/>
    </location>
</feature>
<evidence type="ECO:0000313" key="4">
    <source>
        <dbReference type="Proteomes" id="UP000596063"/>
    </source>
</evidence>
<evidence type="ECO:0000313" key="3">
    <source>
        <dbReference type="EMBL" id="QQD19685.1"/>
    </source>
</evidence>
<dbReference type="Proteomes" id="UP000596063">
    <property type="component" value="Chromosome"/>
</dbReference>
<name>A0A7T4USQ9_9GAMM</name>
<proteinExistence type="predicted"/>
<gene>
    <name evidence="3" type="ORF">I6N98_07535</name>
</gene>
<dbReference type="InterPro" id="IPR022081">
    <property type="entry name" value="DUF3631"/>
</dbReference>
<sequence length="447" mass="49503">MSGTSDTQRSDVEKGLPACQQKQPLTPHEENAMTNDTSLTTESSTNEADLPLLPTTAAAPDPTSGEHVDIVQEGQLETADAAILAPPKREFPEGLVPWHSPVTMAKEADDITEIIKKYCVLRDEEVDAIVLWVIASYLINSFRVFGKLFFQSPVKRCGKTTTMEVVSTFAKDCLMTSNISAAVMFRVTRRCQPTIFLDEADSLIRSADSDLINILNSGHTKSSAYVMRCTGDDHTPKAYSTWMPVALGSIGALPTTVMDRSIVINLRRKLAHEVVSKPPENLATLNKIYREKLLRWCIDNKHAVEQSTVEAPNIGNDRAADNWDPLFKVAEIMGADWGLRCEAAYKAITVIPEPDAKGLLLQDIQAVWASHKDDRIASKALVDTLCGDPTKPWSTFSSGKSITQNKVASMLSDFGIRPKDIRFPEIGTRRGYEREQFTDAFARYNNH</sequence>
<dbReference type="EMBL" id="CP066167">
    <property type="protein sequence ID" value="QQD19685.1"/>
    <property type="molecule type" value="Genomic_DNA"/>
</dbReference>
<dbReference type="AlphaFoldDB" id="A0A7T4USQ9"/>
<feature type="domain" description="DUF3631" evidence="2">
    <location>
        <begin position="266"/>
        <end position="444"/>
    </location>
</feature>
<protein>
    <submittedName>
        <fullName evidence="3">DUF3631 domain-containing protein</fullName>
    </submittedName>
</protein>
<reference evidence="3 4" key="1">
    <citation type="submission" date="2020-12" db="EMBL/GenBank/DDBJ databases">
        <authorList>
            <person name="Shan Y."/>
        </authorList>
    </citation>
    <scope>NUCLEOTIDE SEQUENCE [LARGE SCALE GENOMIC DNA]</scope>
    <source>
        <strain evidence="4">csc3.9</strain>
    </source>
</reference>
<evidence type="ECO:0000256" key="1">
    <source>
        <dbReference type="SAM" id="MobiDB-lite"/>
    </source>
</evidence>
<accession>A0A7T4USQ9</accession>
<dbReference type="Pfam" id="PF12307">
    <property type="entry name" value="DUF3631"/>
    <property type="match status" value="1"/>
</dbReference>
<feature type="compositionally biased region" description="Polar residues" evidence="1">
    <location>
        <begin position="32"/>
        <end position="47"/>
    </location>
</feature>
<dbReference type="KEGG" id="snan:I6N98_07535"/>
<keyword evidence="4" id="KW-1185">Reference proteome</keyword>